<comment type="caution">
    <text evidence="8">The sequence shown here is derived from an EMBL/GenBank/DDBJ whole genome shotgun (WGS) entry which is preliminary data.</text>
</comment>
<evidence type="ECO:0000256" key="5">
    <source>
        <dbReference type="ARBA" id="ARBA00023136"/>
    </source>
</evidence>
<evidence type="ECO:0000256" key="3">
    <source>
        <dbReference type="ARBA" id="ARBA00022824"/>
    </source>
</evidence>
<evidence type="ECO:0000256" key="4">
    <source>
        <dbReference type="ARBA" id="ARBA00022989"/>
    </source>
</evidence>
<evidence type="ECO:0000256" key="2">
    <source>
        <dbReference type="ARBA" id="ARBA00022692"/>
    </source>
</evidence>
<dbReference type="GO" id="GO:0005789">
    <property type="term" value="C:endoplasmic reticulum membrane"/>
    <property type="evidence" value="ECO:0007669"/>
    <property type="project" value="UniProtKB-SubCell"/>
</dbReference>
<name>A0A8J5NI68_FUSOX</name>
<dbReference type="AlphaFoldDB" id="A0A8J5NI68"/>
<dbReference type="InterPro" id="IPR003388">
    <property type="entry name" value="Reticulon"/>
</dbReference>
<accession>A0A8J5NI68</accession>
<dbReference type="Proteomes" id="UP000693942">
    <property type="component" value="Unassembled WGS sequence"/>
</dbReference>
<dbReference type="Pfam" id="PF02453">
    <property type="entry name" value="Reticulon"/>
    <property type="match status" value="1"/>
</dbReference>
<proteinExistence type="predicted"/>
<evidence type="ECO:0000256" key="6">
    <source>
        <dbReference type="SAM" id="MobiDB-lite"/>
    </source>
</evidence>
<evidence type="ECO:0000313" key="9">
    <source>
        <dbReference type="Proteomes" id="UP000693942"/>
    </source>
</evidence>
<comment type="subcellular location">
    <subcellularLocation>
        <location evidence="1">Endoplasmic reticulum membrane</location>
        <topology evidence="1">Multi-pass membrane protein</topology>
    </subcellularLocation>
</comment>
<feature type="domain" description="Reticulon" evidence="7">
    <location>
        <begin position="61"/>
        <end position="202"/>
    </location>
</feature>
<protein>
    <recommendedName>
        <fullName evidence="7">Reticulon domain-containing protein</fullName>
    </recommendedName>
</protein>
<evidence type="ECO:0000256" key="1">
    <source>
        <dbReference type="ARBA" id="ARBA00004477"/>
    </source>
</evidence>
<organism evidence="8 9">
    <name type="scientific">Fusarium oxysporum f. sp. raphani</name>
    <dbReference type="NCBI Taxonomy" id="96318"/>
    <lineage>
        <taxon>Eukaryota</taxon>
        <taxon>Fungi</taxon>
        <taxon>Dikarya</taxon>
        <taxon>Ascomycota</taxon>
        <taxon>Pezizomycotina</taxon>
        <taxon>Sordariomycetes</taxon>
        <taxon>Hypocreomycetidae</taxon>
        <taxon>Hypocreales</taxon>
        <taxon>Nectriaceae</taxon>
        <taxon>Fusarium</taxon>
        <taxon>Fusarium oxysporum species complex</taxon>
    </lineage>
</organism>
<reference evidence="8" key="1">
    <citation type="submission" date="2021-04" db="EMBL/GenBank/DDBJ databases">
        <title>First draft genome resource for Brassicaceae pathogens Fusarium oxysporum f. sp. raphani and Fusarium oxysporum f. sp. rapae.</title>
        <authorList>
            <person name="Asai S."/>
        </authorList>
    </citation>
    <scope>NUCLEOTIDE SEQUENCE</scope>
    <source>
        <strain evidence="8">Tf1262</strain>
    </source>
</reference>
<feature type="compositionally biased region" description="Polar residues" evidence="6">
    <location>
        <begin position="268"/>
        <end position="278"/>
    </location>
</feature>
<keyword evidence="5" id="KW-0472">Membrane</keyword>
<gene>
    <name evidence="8" type="ORF">Forpi1262_v018529</name>
</gene>
<keyword evidence="3" id="KW-0256">Endoplasmic reticulum</keyword>
<feature type="region of interest" description="Disordered" evidence="6">
    <location>
        <begin position="330"/>
        <end position="382"/>
    </location>
</feature>
<evidence type="ECO:0000313" key="8">
    <source>
        <dbReference type="EMBL" id="KAG7404575.1"/>
    </source>
</evidence>
<dbReference type="EMBL" id="JAELUR010000035">
    <property type="protein sequence ID" value="KAG7404575.1"/>
    <property type="molecule type" value="Genomic_DNA"/>
</dbReference>
<keyword evidence="4" id="KW-1133">Transmembrane helix</keyword>
<evidence type="ECO:0000259" key="7">
    <source>
        <dbReference type="Pfam" id="PF02453"/>
    </source>
</evidence>
<feature type="compositionally biased region" description="Polar residues" evidence="6">
    <location>
        <begin position="369"/>
        <end position="382"/>
    </location>
</feature>
<sequence>MSAPAVVIMPVQANGAQQSEQDPSKLASAIQQTLEENISSNDRNRQGDRGPLKDLIVHQCIFLWEDPVRTLGSYLVALSILIGTHYLPLTQVTVKVGAVVFGIISLAEFVSRTFGPNTFLSRLRPKEYKTVPEPILNATLRDIHDFIQYAVVQVQKIIFGEDLDKTFAASLGFTAVFWLMKVASPFSLAVLGLSTLYIAPLINSPQGRTIAQDATARGKELASAATEKGNTLAGDSKAKATELTSKAPETAGGVPQRVKNLAHNGKQTANELSTQASDRVTDVSRATTENDESLKDMGIDAISKAPSVEKRNSGDVEQYALDRGYSDYRYDTRGEENNASKLSTGIDDTPRQMAPHGNTADRAHYPSTVLENQDNMASSMSN</sequence>
<keyword evidence="2" id="KW-0812">Transmembrane</keyword>
<feature type="region of interest" description="Disordered" evidence="6">
    <location>
        <begin position="268"/>
        <end position="291"/>
    </location>
</feature>